<gene>
    <name evidence="2" type="ORF">I0C86_41160</name>
</gene>
<accession>A0ABS0H9V1</accession>
<keyword evidence="3" id="KW-1185">Reference proteome</keyword>
<proteinExistence type="predicted"/>
<dbReference type="RefSeq" id="WP_196206719.1">
    <property type="nucleotide sequence ID" value="NZ_JADPUN010000422.1"/>
</dbReference>
<dbReference type="EMBL" id="JADPUN010000422">
    <property type="protein sequence ID" value="MBF9135262.1"/>
    <property type="molecule type" value="Genomic_DNA"/>
</dbReference>
<feature type="compositionally biased region" description="Basic residues" evidence="1">
    <location>
        <begin position="14"/>
        <end position="26"/>
    </location>
</feature>
<protein>
    <submittedName>
        <fullName evidence="2">Uncharacterized protein</fullName>
    </submittedName>
</protein>
<organism evidence="2 3">
    <name type="scientific">Plantactinospora alkalitolerans</name>
    <dbReference type="NCBI Taxonomy" id="2789879"/>
    <lineage>
        <taxon>Bacteria</taxon>
        <taxon>Bacillati</taxon>
        <taxon>Actinomycetota</taxon>
        <taxon>Actinomycetes</taxon>
        <taxon>Micromonosporales</taxon>
        <taxon>Micromonosporaceae</taxon>
        <taxon>Plantactinospora</taxon>
    </lineage>
</organism>
<dbReference type="Proteomes" id="UP000638560">
    <property type="component" value="Unassembled WGS sequence"/>
</dbReference>
<evidence type="ECO:0000256" key="1">
    <source>
        <dbReference type="SAM" id="MobiDB-lite"/>
    </source>
</evidence>
<evidence type="ECO:0000313" key="2">
    <source>
        <dbReference type="EMBL" id="MBF9135262.1"/>
    </source>
</evidence>
<feature type="region of interest" description="Disordered" evidence="1">
    <location>
        <begin position="1"/>
        <end position="26"/>
    </location>
</feature>
<reference evidence="2 3" key="1">
    <citation type="submission" date="2020-11" db="EMBL/GenBank/DDBJ databases">
        <title>A novel isolate from a Black sea contaminated sediment with potential to produce alkanes: Plantactinospora alkalitolerans sp. nov.</title>
        <authorList>
            <person name="Carro L."/>
            <person name="Veyisoglu A."/>
            <person name="Guven K."/>
            <person name="Schumann P."/>
            <person name="Klenk H.-P."/>
            <person name="Sahin N."/>
        </authorList>
    </citation>
    <scope>NUCLEOTIDE SEQUENCE [LARGE SCALE GENOMIC DNA]</scope>
    <source>
        <strain evidence="2 3">S1510</strain>
    </source>
</reference>
<sequence>MGWGTDGGAEAARRARAGAHARRHRHPCPCGRELWGNGWRSHARRCADYLEQHGWEWNGGDRTALFNSLYEMYETYSELDSDQRSAKVREAMRAASIQEAKDRGLLDADGRAVSRTAQ</sequence>
<comment type="caution">
    <text evidence="2">The sequence shown here is derived from an EMBL/GenBank/DDBJ whole genome shotgun (WGS) entry which is preliminary data.</text>
</comment>
<evidence type="ECO:0000313" key="3">
    <source>
        <dbReference type="Proteomes" id="UP000638560"/>
    </source>
</evidence>
<name>A0ABS0H9V1_9ACTN</name>